<keyword evidence="2" id="KW-0808">Transferase</keyword>
<evidence type="ECO:0000259" key="6">
    <source>
        <dbReference type="PROSITE" id="PS51158"/>
    </source>
</evidence>
<dbReference type="CDD" id="cd04515">
    <property type="entry name" value="Alpha_kinase"/>
    <property type="match status" value="1"/>
</dbReference>
<evidence type="ECO:0000256" key="1">
    <source>
        <dbReference type="ARBA" id="ARBA00022527"/>
    </source>
</evidence>
<dbReference type="InterPro" id="IPR004166">
    <property type="entry name" value="a-kinase_dom"/>
</dbReference>
<evidence type="ECO:0000313" key="7">
    <source>
        <dbReference type="EMBL" id="CAG2196732.1"/>
    </source>
</evidence>
<proteinExistence type="predicted"/>
<dbReference type="PANTHER" id="PTHR45992">
    <property type="entry name" value="EUKARYOTIC ELONGATION FACTOR 2 KINASE-RELATED"/>
    <property type="match status" value="1"/>
</dbReference>
<dbReference type="InterPro" id="IPR011009">
    <property type="entry name" value="Kinase-like_dom_sf"/>
</dbReference>
<dbReference type="GO" id="GO:0005524">
    <property type="term" value="F:ATP binding"/>
    <property type="evidence" value="ECO:0007669"/>
    <property type="project" value="UniProtKB-KW"/>
</dbReference>
<dbReference type="Gene3D" id="3.20.200.10">
    <property type="entry name" value="MHCK/EF2 kinase"/>
    <property type="match status" value="1"/>
</dbReference>
<dbReference type="AlphaFoldDB" id="A0A8S3QUS2"/>
<dbReference type="PANTHER" id="PTHR45992:SF11">
    <property type="entry name" value="ALPHA-TYPE PROTEIN KINASE DOMAIN-CONTAINING PROTEIN"/>
    <property type="match status" value="1"/>
</dbReference>
<keyword evidence="3" id="KW-0547">Nucleotide-binding</keyword>
<protein>
    <recommendedName>
        <fullName evidence="6">Alpha-type protein kinase domain-containing protein</fullName>
    </recommendedName>
</protein>
<dbReference type="SMART" id="SM00811">
    <property type="entry name" value="Alpha_kinase"/>
    <property type="match status" value="1"/>
</dbReference>
<dbReference type="SUPFAM" id="SSF56112">
    <property type="entry name" value="Protein kinase-like (PK-like)"/>
    <property type="match status" value="1"/>
</dbReference>
<keyword evidence="1" id="KW-0723">Serine/threonine-protein kinase</keyword>
<name>A0A8S3QUS2_MYTED</name>
<evidence type="ECO:0000256" key="3">
    <source>
        <dbReference type="ARBA" id="ARBA00022741"/>
    </source>
</evidence>
<dbReference type="OrthoDB" id="301415at2759"/>
<evidence type="ECO:0000256" key="5">
    <source>
        <dbReference type="ARBA" id="ARBA00022840"/>
    </source>
</evidence>
<gene>
    <name evidence="7" type="ORF">MEDL_11594</name>
</gene>
<accession>A0A8S3QUS2</accession>
<keyword evidence="5" id="KW-0067">ATP-binding</keyword>
<dbReference type="Pfam" id="PF02816">
    <property type="entry name" value="Alpha_kinase"/>
    <property type="match status" value="1"/>
</dbReference>
<dbReference type="InterPro" id="IPR051852">
    <property type="entry name" value="Alpha-type_PK"/>
</dbReference>
<organism evidence="7 8">
    <name type="scientific">Mytilus edulis</name>
    <name type="common">Blue mussel</name>
    <dbReference type="NCBI Taxonomy" id="6550"/>
    <lineage>
        <taxon>Eukaryota</taxon>
        <taxon>Metazoa</taxon>
        <taxon>Spiralia</taxon>
        <taxon>Lophotrochozoa</taxon>
        <taxon>Mollusca</taxon>
        <taxon>Bivalvia</taxon>
        <taxon>Autobranchia</taxon>
        <taxon>Pteriomorphia</taxon>
        <taxon>Mytilida</taxon>
        <taxon>Mytiloidea</taxon>
        <taxon>Mytilidae</taxon>
        <taxon>Mytilinae</taxon>
        <taxon>Mytilus</taxon>
    </lineage>
</organism>
<feature type="domain" description="Alpha-type protein kinase" evidence="6">
    <location>
        <begin position="76"/>
        <end position="314"/>
    </location>
</feature>
<comment type="caution">
    <text evidence="7">The sequence shown here is derived from an EMBL/GenBank/DDBJ whole genome shotgun (WGS) entry which is preliminary data.</text>
</comment>
<sequence>MYRQVQKFNEKWREVYNYIHQRRRENTYRKIKRSEIITEEQRERINTVGINLDYKMFTRIEQKRTKTSEIMGVFSKIKTNNSTFFSKTKCEDGHNWWVSFEFYPFAVGERHTVFEGRMYNQHGYWSQSKAVVKSLNDEIGSENNLQFAITCSEKSRSLADTFKDEFPNTKHLKFAQPCLSEMDSVSVFNTPFRYIKGYEKQLAEHEHVLIEEFIDGDYQLFIDSDGIRRQESELLDTFLHYSYVESNGDFVICKLEGVERDKDIKLSGVTIHSRNRSFGPCDHGEQGILNVFKNHRCNDICKNWPTPAFGLVPSAPVGSETKIDIMDILKSDAAVLFSSKTDLVSPPPYENLTNADIRKIEDRPMVHGQCIQKV</sequence>
<keyword evidence="8" id="KW-1185">Reference proteome</keyword>
<dbReference type="GO" id="GO:0004674">
    <property type="term" value="F:protein serine/threonine kinase activity"/>
    <property type="evidence" value="ECO:0007669"/>
    <property type="project" value="UniProtKB-KW"/>
</dbReference>
<evidence type="ECO:0000256" key="2">
    <source>
        <dbReference type="ARBA" id="ARBA00022679"/>
    </source>
</evidence>
<dbReference type="PROSITE" id="PS51158">
    <property type="entry name" value="ALPHA_KINASE"/>
    <property type="match status" value="1"/>
</dbReference>
<keyword evidence="4" id="KW-0418">Kinase</keyword>
<evidence type="ECO:0000256" key="4">
    <source>
        <dbReference type="ARBA" id="ARBA00022777"/>
    </source>
</evidence>
<dbReference type="EMBL" id="CAJPWZ010000568">
    <property type="protein sequence ID" value="CAG2196732.1"/>
    <property type="molecule type" value="Genomic_DNA"/>
</dbReference>
<evidence type="ECO:0000313" key="8">
    <source>
        <dbReference type="Proteomes" id="UP000683360"/>
    </source>
</evidence>
<reference evidence="7" key="1">
    <citation type="submission" date="2021-03" db="EMBL/GenBank/DDBJ databases">
        <authorList>
            <person name="Bekaert M."/>
        </authorList>
    </citation>
    <scope>NUCLEOTIDE SEQUENCE</scope>
</reference>
<dbReference type="Proteomes" id="UP000683360">
    <property type="component" value="Unassembled WGS sequence"/>
</dbReference>